<reference evidence="3 4" key="1">
    <citation type="submission" date="2015-10" db="EMBL/GenBank/DDBJ databases">
        <title>Draft genome sequence of Streptomyces griseoruber DSM 40281, type strain for the species Streptomyces griseoruber.</title>
        <authorList>
            <person name="Ruckert C."/>
            <person name="Winkler A."/>
            <person name="Kalinowski J."/>
            <person name="Kampfer P."/>
            <person name="Glaeser S."/>
        </authorList>
    </citation>
    <scope>NUCLEOTIDE SEQUENCE [LARGE SCALE GENOMIC DNA]</scope>
    <source>
        <strain evidence="3 4">DSM 40281</strain>
    </source>
</reference>
<feature type="transmembrane region" description="Helical" evidence="2">
    <location>
        <begin position="50"/>
        <end position="70"/>
    </location>
</feature>
<keyword evidence="2" id="KW-0812">Transmembrane</keyword>
<organism evidence="3 4">
    <name type="scientific">Streptomyces griseoruber</name>
    <dbReference type="NCBI Taxonomy" id="1943"/>
    <lineage>
        <taxon>Bacteria</taxon>
        <taxon>Bacillati</taxon>
        <taxon>Actinomycetota</taxon>
        <taxon>Actinomycetes</taxon>
        <taxon>Kitasatosporales</taxon>
        <taxon>Streptomycetaceae</taxon>
        <taxon>Streptomyces</taxon>
    </lineage>
</organism>
<evidence type="ECO:0000313" key="3">
    <source>
        <dbReference type="EMBL" id="KUN84064.1"/>
    </source>
</evidence>
<comment type="caution">
    <text evidence="3">The sequence shown here is derived from an EMBL/GenBank/DDBJ whole genome shotgun (WGS) entry which is preliminary data.</text>
</comment>
<dbReference type="OrthoDB" id="3637814at2"/>
<evidence type="ECO:0000256" key="2">
    <source>
        <dbReference type="SAM" id="Phobius"/>
    </source>
</evidence>
<proteinExistence type="predicted"/>
<feature type="compositionally biased region" description="Polar residues" evidence="1">
    <location>
        <begin position="258"/>
        <end position="272"/>
    </location>
</feature>
<name>A0A101T1T1_9ACTN</name>
<accession>A0A101T1T1</accession>
<feature type="region of interest" description="Disordered" evidence="1">
    <location>
        <begin position="257"/>
        <end position="282"/>
    </location>
</feature>
<feature type="transmembrane region" description="Helical" evidence="2">
    <location>
        <begin position="12"/>
        <end position="30"/>
    </location>
</feature>
<dbReference type="Proteomes" id="UP000052982">
    <property type="component" value="Unassembled WGS sequence"/>
</dbReference>
<gene>
    <name evidence="3" type="ORF">AQJ64_16570</name>
</gene>
<sequence length="282" mass="30279">MLISLLPGMRNLRAPLAAGSLWLVALWLLIGRELPKPGSASGLLADLYDAALWAGKPAVFAALAFIAYLLGAISTAGVALAIALLAPVLVPAVAFDPPDPGGRPVARYVWPWSPAYWATRHGAHRDDGSHVLLPPRPKRIPTAKGLDALTRTLNHHDLDPRLALLPLIDDLPLVPARLIGTDQELFGEFDRIRAEAEFRVSIGPPMVMLSSVLLPHSAWWGLLMTVPVLLFAHGMWLYWDSNDLLAEALRAGRVNSPVVGNSLTPETPSGSDATDPRTSPAV</sequence>
<dbReference type="EMBL" id="LMWW01000019">
    <property type="protein sequence ID" value="KUN84064.1"/>
    <property type="molecule type" value="Genomic_DNA"/>
</dbReference>
<keyword evidence="2" id="KW-0472">Membrane</keyword>
<keyword evidence="2" id="KW-1133">Transmembrane helix</keyword>
<feature type="transmembrane region" description="Helical" evidence="2">
    <location>
        <begin position="77"/>
        <end position="95"/>
    </location>
</feature>
<dbReference type="RefSeq" id="WP_055635613.1">
    <property type="nucleotide sequence ID" value="NZ_JBIRRP010000022.1"/>
</dbReference>
<protein>
    <submittedName>
        <fullName evidence="3">Uncharacterized protein</fullName>
    </submittedName>
</protein>
<evidence type="ECO:0000256" key="1">
    <source>
        <dbReference type="SAM" id="MobiDB-lite"/>
    </source>
</evidence>
<dbReference type="AlphaFoldDB" id="A0A101T1T1"/>
<dbReference type="STRING" id="1943.AQJ64_16570"/>
<keyword evidence="4" id="KW-1185">Reference proteome</keyword>
<evidence type="ECO:0000313" key="4">
    <source>
        <dbReference type="Proteomes" id="UP000052982"/>
    </source>
</evidence>
<feature type="transmembrane region" description="Helical" evidence="2">
    <location>
        <begin position="218"/>
        <end position="239"/>
    </location>
</feature>